<gene>
    <name evidence="1" type="ORF">NE237_016694</name>
</gene>
<organism evidence="1 2">
    <name type="scientific">Protea cynaroides</name>
    <dbReference type="NCBI Taxonomy" id="273540"/>
    <lineage>
        <taxon>Eukaryota</taxon>
        <taxon>Viridiplantae</taxon>
        <taxon>Streptophyta</taxon>
        <taxon>Embryophyta</taxon>
        <taxon>Tracheophyta</taxon>
        <taxon>Spermatophyta</taxon>
        <taxon>Magnoliopsida</taxon>
        <taxon>Proteales</taxon>
        <taxon>Proteaceae</taxon>
        <taxon>Protea</taxon>
    </lineage>
</organism>
<name>A0A9Q0HFG4_9MAGN</name>
<dbReference type="AlphaFoldDB" id="A0A9Q0HFG4"/>
<protein>
    <submittedName>
        <fullName evidence="1">Uncharacterized protein</fullName>
    </submittedName>
</protein>
<dbReference type="Gene3D" id="3.30.497.10">
    <property type="entry name" value="Antithrombin, subunit I, domain 2"/>
    <property type="match status" value="1"/>
</dbReference>
<dbReference type="InterPro" id="IPR042178">
    <property type="entry name" value="Serpin_sf_1"/>
</dbReference>
<reference evidence="1" key="1">
    <citation type="journal article" date="2023" name="Plant J.">
        <title>The genome of the king protea, Protea cynaroides.</title>
        <authorList>
            <person name="Chang J."/>
            <person name="Duong T.A."/>
            <person name="Schoeman C."/>
            <person name="Ma X."/>
            <person name="Roodt D."/>
            <person name="Barker N."/>
            <person name="Li Z."/>
            <person name="Van de Peer Y."/>
            <person name="Mizrachi E."/>
        </authorList>
    </citation>
    <scope>NUCLEOTIDE SEQUENCE</scope>
    <source>
        <tissue evidence="1">Young leaves</tissue>
    </source>
</reference>
<proteinExistence type="predicted"/>
<evidence type="ECO:0000313" key="2">
    <source>
        <dbReference type="Proteomes" id="UP001141806"/>
    </source>
</evidence>
<dbReference type="EMBL" id="JAMYWD010000007">
    <property type="protein sequence ID" value="KAJ4964845.1"/>
    <property type="molecule type" value="Genomic_DNA"/>
</dbReference>
<comment type="caution">
    <text evidence="1">The sequence shown here is derived from an EMBL/GenBank/DDBJ whole genome shotgun (WGS) entry which is preliminary data.</text>
</comment>
<sequence length="192" mass="21599">MVAVVGGKSETYSLFIDPVFGCCDRLVGEEKLYYPNAVNERRRGKVALIAEEEGFRFSFTEKEEDSTAFQRLKRDYEHPWVVLNPPKVVAYKIREVDVAVAGGKSETYSLFVDPIFGRCDRLAGEEKLYYQNQCLNFSALSFDMDLQQMISNQTNFSLEIAKSVLSKEAKDSSIVLYPLSVHVVLSLIAAGS</sequence>
<dbReference type="Proteomes" id="UP001141806">
    <property type="component" value="Unassembled WGS sequence"/>
</dbReference>
<keyword evidence="2" id="KW-1185">Reference proteome</keyword>
<accession>A0A9Q0HFG4</accession>
<evidence type="ECO:0000313" key="1">
    <source>
        <dbReference type="EMBL" id="KAJ4964845.1"/>
    </source>
</evidence>